<protein>
    <submittedName>
        <fullName evidence="1">Uncharacterized protein</fullName>
    </submittedName>
</protein>
<accession>A0A644TFU4</accession>
<reference evidence="1" key="1">
    <citation type="submission" date="2019-08" db="EMBL/GenBank/DDBJ databases">
        <authorList>
            <person name="Kucharzyk K."/>
            <person name="Murdoch R.W."/>
            <person name="Higgins S."/>
            <person name="Loffler F."/>
        </authorList>
    </citation>
    <scope>NUCLEOTIDE SEQUENCE</scope>
</reference>
<dbReference type="AlphaFoldDB" id="A0A644TFU4"/>
<evidence type="ECO:0000313" key="1">
    <source>
        <dbReference type="EMBL" id="MPL65845.1"/>
    </source>
</evidence>
<proteinExistence type="predicted"/>
<dbReference type="SUPFAM" id="SSF101908">
    <property type="entry name" value="Putative isomerase YbhE"/>
    <property type="match status" value="1"/>
</dbReference>
<comment type="caution">
    <text evidence="1">The sequence shown here is derived from an EMBL/GenBank/DDBJ whole genome shotgun (WGS) entry which is preliminary data.</text>
</comment>
<organism evidence="1">
    <name type="scientific">bioreactor metagenome</name>
    <dbReference type="NCBI Taxonomy" id="1076179"/>
    <lineage>
        <taxon>unclassified sequences</taxon>
        <taxon>metagenomes</taxon>
        <taxon>ecological metagenomes</taxon>
    </lineage>
</organism>
<dbReference type="Gene3D" id="2.130.10.10">
    <property type="entry name" value="YVTN repeat-like/Quinoprotein amine dehydrogenase"/>
    <property type="match status" value="1"/>
</dbReference>
<sequence>MGRHRNLFFPCLLFTALLLACPGIQRERMGRIKATVSFETGLKQPRAIDPATLSTASPILPSGGWTPLSYTLSGSGPGGAAFVEETQDGVFSIECVPGEWFLDACVISQDNIELARGGCSCILQPGKASRADIVLYPLEGTGELSVYVIKNLEMSAGARLVGQLRFIGLPGQQAAPHPPVIPIDQPASNNELLFPELGAGYYLLSLELKTEDGFVSGGCAVAALVLAGYGSSGACSITMGLPVASIGMELYPKEPLAQALLSVEHSVPKGINALPMAVSRADTSPGDTVARTWYRNGREAGAAVPILEGPTLLPPNCFIYPPSSSGQEASISRIDFTEEANVSHRFGTSSQLLNSCSPTDGLPWKAMAVYDYRAAMGPSLCSKGGAENQGSGRLFRTRCAAASESGLIAVADFDADKYLHAFVAAYGSTLDASYSPGIQTVPASASWLRLWRSRIRADDPKSADHLAISKDGRFIAAAASQGGWIWLGRLGPDGGIVSTSYLSSSSTGDLGDFKYVRALCFSPCGDRLYAACSSSNKVYAFATLAGSLEYLHSKELKINEASSLPPADMILTASGLLAISATAASRIFILQDGADLEILYCLDNAGGNAGLYKPDALAVSSRGDSFYALCNKKTIVRFSKAYPASPYIQDGEIALSQGCEGARRMAAGGTGGVLSETLLVAGGGCLEFMDIAVDGSKTVSQLVYPGGTDPLGFADPASISYCRGAFLIAGGDTGTITVFGNTM</sequence>
<gene>
    <name evidence="1" type="ORF">SDC9_11510</name>
</gene>
<dbReference type="InterPro" id="IPR015943">
    <property type="entry name" value="WD40/YVTN_repeat-like_dom_sf"/>
</dbReference>
<dbReference type="PROSITE" id="PS51257">
    <property type="entry name" value="PROKAR_LIPOPROTEIN"/>
    <property type="match status" value="1"/>
</dbReference>
<name>A0A644TFU4_9ZZZZ</name>
<dbReference type="EMBL" id="VSSQ01000030">
    <property type="protein sequence ID" value="MPL65845.1"/>
    <property type="molecule type" value="Genomic_DNA"/>
</dbReference>